<dbReference type="GO" id="GO:0005787">
    <property type="term" value="C:signal peptidase complex"/>
    <property type="evidence" value="ECO:0007669"/>
    <property type="project" value="TreeGrafter"/>
</dbReference>
<dbReference type="GO" id="GO:0004252">
    <property type="term" value="F:serine-type endopeptidase activity"/>
    <property type="evidence" value="ECO:0007669"/>
    <property type="project" value="InterPro"/>
</dbReference>
<dbReference type="InterPro" id="IPR019758">
    <property type="entry name" value="Pept_S26A_signal_pept_1_CS"/>
</dbReference>
<proteinExistence type="predicted"/>
<keyword evidence="5" id="KW-0735">Signal-anchor</keyword>
<dbReference type="PANTHER" id="PTHR10806">
    <property type="entry name" value="SIGNAL PEPTIDASE COMPLEX CATALYTIC SUBUNIT SEC11"/>
    <property type="match status" value="1"/>
</dbReference>
<gene>
    <name evidence="7" type="ORF">RFULGI_LOCUS4051</name>
</gene>
<evidence type="ECO:0000256" key="3">
    <source>
        <dbReference type="ARBA" id="ARBA00021755"/>
    </source>
</evidence>
<dbReference type="PANTHER" id="PTHR10806:SF6">
    <property type="entry name" value="SIGNAL PEPTIDASE COMPLEX CATALYTIC SUBUNIT SEC11"/>
    <property type="match status" value="1"/>
</dbReference>
<dbReference type="InterPro" id="IPR001733">
    <property type="entry name" value="Peptidase_S26B"/>
</dbReference>
<dbReference type="PROSITE" id="PS00761">
    <property type="entry name" value="SPASE_I_3"/>
    <property type="match status" value="1"/>
</dbReference>
<reference evidence="7" key="1">
    <citation type="submission" date="2021-06" db="EMBL/GenBank/DDBJ databases">
        <authorList>
            <person name="Kallberg Y."/>
            <person name="Tangrot J."/>
            <person name="Rosling A."/>
        </authorList>
    </citation>
    <scope>NUCLEOTIDE SEQUENCE</scope>
    <source>
        <strain evidence="7">IN212</strain>
    </source>
</reference>
<name>A0A9N9FJA1_9GLOM</name>
<sequence>MEPAFFRGDLLFLGMPDEPVRYILTKGDNNQVDDRGLYNPGQQWIHKEDIIGK</sequence>
<keyword evidence="4" id="KW-0256">Endoplasmic reticulum</keyword>
<evidence type="ECO:0000256" key="1">
    <source>
        <dbReference type="ARBA" id="ARBA00004648"/>
    </source>
</evidence>
<keyword evidence="5" id="KW-0812">Transmembrane</keyword>
<evidence type="ECO:0000313" key="8">
    <source>
        <dbReference type="Proteomes" id="UP000789396"/>
    </source>
</evidence>
<accession>A0A9N9FJA1</accession>
<comment type="caution">
    <text evidence="7">The sequence shown here is derived from an EMBL/GenBank/DDBJ whole genome shotgun (WGS) entry which is preliminary data.</text>
</comment>
<dbReference type="Proteomes" id="UP000789396">
    <property type="component" value="Unassembled WGS sequence"/>
</dbReference>
<comment type="function">
    <text evidence="6">Catalytic component of the signal peptidase complex (SPC) which catalyzes the cleavage of N-terminal signal sequences from nascent proteins as they are translocated into the lumen of the endoplasmic reticulum. Specifically cleaves N-terminal signal peptides that contain a hydrophobic alpha-helix (h-region) shorter than 18-20 amino acids.</text>
</comment>
<organism evidence="7 8">
    <name type="scientific">Racocetra fulgida</name>
    <dbReference type="NCBI Taxonomy" id="60492"/>
    <lineage>
        <taxon>Eukaryota</taxon>
        <taxon>Fungi</taxon>
        <taxon>Fungi incertae sedis</taxon>
        <taxon>Mucoromycota</taxon>
        <taxon>Glomeromycotina</taxon>
        <taxon>Glomeromycetes</taxon>
        <taxon>Diversisporales</taxon>
        <taxon>Gigasporaceae</taxon>
        <taxon>Racocetra</taxon>
    </lineage>
</organism>
<feature type="non-terminal residue" evidence="7">
    <location>
        <position position="53"/>
    </location>
</feature>
<evidence type="ECO:0000256" key="4">
    <source>
        <dbReference type="ARBA" id="ARBA00022824"/>
    </source>
</evidence>
<keyword evidence="8" id="KW-1185">Reference proteome</keyword>
<evidence type="ECO:0000256" key="5">
    <source>
        <dbReference type="ARBA" id="ARBA00022968"/>
    </source>
</evidence>
<comment type="subcellular location">
    <subcellularLocation>
        <location evidence="1">Endoplasmic reticulum membrane</location>
        <topology evidence="1">Single-pass type II membrane protein</topology>
    </subcellularLocation>
</comment>
<evidence type="ECO:0000256" key="2">
    <source>
        <dbReference type="ARBA" id="ARBA00019685"/>
    </source>
</evidence>
<dbReference type="OrthoDB" id="10257561at2759"/>
<protein>
    <recommendedName>
        <fullName evidence="2">Signal peptidase complex catalytic subunit SEC11</fullName>
    </recommendedName>
    <alternativeName>
        <fullName evidence="3">Signal peptidase complex catalytic subunit sec11</fullName>
    </alternativeName>
</protein>
<dbReference type="EMBL" id="CAJVPZ010003849">
    <property type="protein sequence ID" value="CAG8537001.1"/>
    <property type="molecule type" value="Genomic_DNA"/>
</dbReference>
<evidence type="ECO:0000313" key="7">
    <source>
        <dbReference type="EMBL" id="CAG8537001.1"/>
    </source>
</evidence>
<dbReference type="AlphaFoldDB" id="A0A9N9FJA1"/>
<evidence type="ECO:0000256" key="6">
    <source>
        <dbReference type="ARBA" id="ARBA00045533"/>
    </source>
</evidence>
<dbReference type="GO" id="GO:0006465">
    <property type="term" value="P:signal peptide processing"/>
    <property type="evidence" value="ECO:0007669"/>
    <property type="project" value="InterPro"/>
</dbReference>